<dbReference type="Proteomes" id="UP000185770">
    <property type="component" value="Unassembled WGS sequence"/>
</dbReference>
<sequence>MSGLKKPENAFLKLVEKLAPLSEKVAPFEQGKSTAGLTAVNDTEFAKIFLLDCGYANLRRVDDGLIMATVFAPYILGLSFYPGSEIFYTIELGPHSSLRQLPRVHALNAVKKYDLQREWTNIAAYKMAFLYARDRDILHHRPHEVVCRMLTRLMSLPQYFREHISAIKYIEQRTVLSRSSIQRVLFQLKKRGLIEITDGRLERINQLLD</sequence>
<feature type="domain" description="IprA winged helix-turn-helix" evidence="1">
    <location>
        <begin position="144"/>
        <end position="207"/>
    </location>
</feature>
<evidence type="ECO:0000313" key="2">
    <source>
        <dbReference type="EMBL" id="OKB66839.1"/>
    </source>
</evidence>
<dbReference type="EMBL" id="MJAO01000008">
    <property type="protein sequence ID" value="OKB66839.1"/>
    <property type="molecule type" value="Genomic_DNA"/>
</dbReference>
<dbReference type="InterPro" id="IPR014710">
    <property type="entry name" value="RmlC-like_jellyroll"/>
</dbReference>
<dbReference type="Gene3D" id="2.60.120.10">
    <property type="entry name" value="Jelly Rolls"/>
    <property type="match status" value="1"/>
</dbReference>
<evidence type="ECO:0000259" key="1">
    <source>
        <dbReference type="Pfam" id="PF15977"/>
    </source>
</evidence>
<dbReference type="InterPro" id="IPR041687">
    <property type="entry name" value="HTH_46"/>
</dbReference>
<evidence type="ECO:0000313" key="3">
    <source>
        <dbReference type="Proteomes" id="UP000185770"/>
    </source>
</evidence>
<dbReference type="OrthoDB" id="6503934at2"/>
<dbReference type="RefSeq" id="WP_073531700.1">
    <property type="nucleotide sequence ID" value="NZ_MJAO01000008.1"/>
</dbReference>
<dbReference type="AlphaFoldDB" id="A0A1Q4P134"/>
<gene>
    <name evidence="2" type="ORF">BHU62_09365</name>
</gene>
<protein>
    <recommendedName>
        <fullName evidence="1">IprA winged helix-turn-helix domain-containing protein</fullName>
    </recommendedName>
</protein>
<reference evidence="2 3" key="1">
    <citation type="submission" date="2016-09" db="EMBL/GenBank/DDBJ databases">
        <title>Serratia marcescens MSU-97 and epiphytic antimycotic-producing bacteria.</title>
        <authorList>
            <person name="Matilla M.A."/>
        </authorList>
    </citation>
    <scope>NUCLEOTIDE SEQUENCE [LARGE SCALE GENOMIC DNA]</scope>
    <source>
        <strain evidence="2 3">MSU-97</strain>
    </source>
</reference>
<organism evidence="2 3">
    <name type="scientific">Serratia marcescens</name>
    <dbReference type="NCBI Taxonomy" id="615"/>
    <lineage>
        <taxon>Bacteria</taxon>
        <taxon>Pseudomonadati</taxon>
        <taxon>Pseudomonadota</taxon>
        <taxon>Gammaproteobacteria</taxon>
        <taxon>Enterobacterales</taxon>
        <taxon>Yersiniaceae</taxon>
        <taxon>Serratia</taxon>
    </lineage>
</organism>
<name>A0A1Q4P134_SERMA</name>
<dbReference type="Pfam" id="PF15977">
    <property type="entry name" value="HTH_46"/>
    <property type="match status" value="1"/>
</dbReference>
<comment type="caution">
    <text evidence="2">The sequence shown here is derived from an EMBL/GenBank/DDBJ whole genome shotgun (WGS) entry which is preliminary data.</text>
</comment>
<accession>A0A1Q4P134</accession>
<proteinExistence type="predicted"/>